<sequence length="361" mass="37372">MNILIFLGGLILLVIGANVLVRGASKLALSFGISPLVVGLTIVAFGTSAPEVAVSVGAVLDGKTDIAIGNVVGSNIFNVLFILGISALIAPLVVNIQLIRQEVPIMIGASLLLLALGLDGRLSFFDGGILFVLLVSYTAFLVVQSRRETQAAKDEYAHEIKPAEAGAWDDRLPAQLLLIGAGLAALVFGSEYLVQASVNFAKAMGVSDLIIGLTIVAAGTSMPEVATSITAAIKGERDIAVGNVVGSNTFNILGCLGLSGLVSGDLGLAMAPSLLAFDIWVMLAVALACLPVFITGREIARWEGGVFLGYYVAYVAYLILAAQQHDALQAFSGVMLGFVVPLTVVTLVVVVIRRPAASSVP</sequence>
<dbReference type="GO" id="GO:0008273">
    <property type="term" value="F:calcium, potassium:sodium antiporter activity"/>
    <property type="evidence" value="ECO:0007669"/>
    <property type="project" value="TreeGrafter"/>
</dbReference>
<keyword evidence="3 5" id="KW-1133">Transmembrane helix</keyword>
<dbReference type="Gene3D" id="6.10.280.80">
    <property type="entry name" value="NCX, peripheral helical region"/>
    <property type="match status" value="1"/>
</dbReference>
<feature type="domain" description="Sodium/calcium exchanger membrane region" evidence="6">
    <location>
        <begin position="176"/>
        <end position="319"/>
    </location>
</feature>
<evidence type="ECO:0000256" key="3">
    <source>
        <dbReference type="ARBA" id="ARBA00022989"/>
    </source>
</evidence>
<keyword evidence="2 5" id="KW-0812">Transmembrane</keyword>
<gene>
    <name evidence="7" type="ORF">G9Q37_15825</name>
</gene>
<dbReference type="GO" id="GO:0005886">
    <property type="term" value="C:plasma membrane"/>
    <property type="evidence" value="ECO:0007669"/>
    <property type="project" value="TreeGrafter"/>
</dbReference>
<proteinExistence type="predicted"/>
<evidence type="ECO:0000256" key="4">
    <source>
        <dbReference type="ARBA" id="ARBA00023136"/>
    </source>
</evidence>
<feature type="transmembrane region" description="Helical" evidence="5">
    <location>
        <begin position="274"/>
        <end position="294"/>
    </location>
</feature>
<evidence type="ECO:0000313" key="8">
    <source>
        <dbReference type="Proteomes" id="UP000503162"/>
    </source>
</evidence>
<dbReference type="PANTHER" id="PTHR10846:SF8">
    <property type="entry name" value="INNER MEMBRANE PROTEIN YRBG"/>
    <property type="match status" value="1"/>
</dbReference>
<dbReference type="AlphaFoldDB" id="A0A6G8IP56"/>
<protein>
    <submittedName>
        <fullName evidence="7">Calcium/sodium antiporter</fullName>
    </submittedName>
</protein>
<dbReference type="InterPro" id="IPR004481">
    <property type="entry name" value="K/Na/Ca-exchanger"/>
</dbReference>
<evidence type="ECO:0000256" key="2">
    <source>
        <dbReference type="ARBA" id="ARBA00022692"/>
    </source>
</evidence>
<dbReference type="Gene3D" id="1.20.1420.30">
    <property type="entry name" value="NCX, central ion-binding region"/>
    <property type="match status" value="2"/>
</dbReference>
<dbReference type="Pfam" id="PF01699">
    <property type="entry name" value="Na_Ca_ex"/>
    <property type="match status" value="2"/>
</dbReference>
<feature type="transmembrane region" description="Helical" evidence="5">
    <location>
        <begin position="103"/>
        <end position="118"/>
    </location>
</feature>
<reference evidence="7 8" key="1">
    <citation type="submission" date="2020-03" db="EMBL/GenBank/DDBJ databases">
        <title>Hydrogenophaga sp. nov. isolated from cyanobacterial mat.</title>
        <authorList>
            <person name="Thorat V."/>
            <person name="Kirdat K."/>
            <person name="Tiwarekar B."/>
            <person name="Costa E.D."/>
            <person name="Yadav A."/>
        </authorList>
    </citation>
    <scope>NUCLEOTIDE SEQUENCE [LARGE SCALE GENOMIC DNA]</scope>
    <source>
        <strain evidence="7 8">BA0156</strain>
    </source>
</reference>
<dbReference type="GO" id="GO:0005262">
    <property type="term" value="F:calcium channel activity"/>
    <property type="evidence" value="ECO:0007669"/>
    <property type="project" value="TreeGrafter"/>
</dbReference>
<feature type="transmembrane region" description="Helical" evidence="5">
    <location>
        <begin position="330"/>
        <end position="352"/>
    </location>
</feature>
<evidence type="ECO:0000256" key="5">
    <source>
        <dbReference type="SAM" id="Phobius"/>
    </source>
</evidence>
<dbReference type="Proteomes" id="UP000503162">
    <property type="component" value="Chromosome"/>
</dbReference>
<dbReference type="NCBIfam" id="TIGR00367">
    <property type="entry name" value="calcium/sodium antiporter"/>
    <property type="match status" value="1"/>
</dbReference>
<feature type="transmembrane region" description="Helical" evidence="5">
    <location>
        <begin position="76"/>
        <end position="96"/>
    </location>
</feature>
<keyword evidence="4 5" id="KW-0472">Membrane</keyword>
<dbReference type="RefSeq" id="WP_011829313.1">
    <property type="nucleotide sequence ID" value="NZ_CP049989.1"/>
</dbReference>
<dbReference type="KEGG" id="hcz:G9Q37_15825"/>
<feature type="transmembrane region" description="Helical" evidence="5">
    <location>
        <begin position="124"/>
        <end position="143"/>
    </location>
</feature>
<dbReference type="PANTHER" id="PTHR10846">
    <property type="entry name" value="SODIUM/POTASSIUM/CALCIUM EXCHANGER"/>
    <property type="match status" value="1"/>
</dbReference>
<name>A0A6G8IP56_9BURK</name>
<feature type="transmembrane region" description="Helical" evidence="5">
    <location>
        <begin position="306"/>
        <end position="324"/>
    </location>
</feature>
<dbReference type="EMBL" id="CP049989">
    <property type="protein sequence ID" value="QIM54816.1"/>
    <property type="molecule type" value="Genomic_DNA"/>
</dbReference>
<dbReference type="GO" id="GO:0006874">
    <property type="term" value="P:intracellular calcium ion homeostasis"/>
    <property type="evidence" value="ECO:0007669"/>
    <property type="project" value="TreeGrafter"/>
</dbReference>
<keyword evidence="8" id="KW-1185">Reference proteome</keyword>
<dbReference type="InterPro" id="IPR044880">
    <property type="entry name" value="NCX_ion-bd_dom_sf"/>
</dbReference>
<evidence type="ECO:0000256" key="1">
    <source>
        <dbReference type="ARBA" id="ARBA00004141"/>
    </source>
</evidence>
<evidence type="ECO:0000259" key="6">
    <source>
        <dbReference type="Pfam" id="PF01699"/>
    </source>
</evidence>
<feature type="transmembrane region" description="Helical" evidence="5">
    <location>
        <begin position="176"/>
        <end position="194"/>
    </location>
</feature>
<evidence type="ECO:0000313" key="7">
    <source>
        <dbReference type="EMBL" id="QIM54816.1"/>
    </source>
</evidence>
<feature type="transmembrane region" description="Helical" evidence="5">
    <location>
        <begin position="240"/>
        <end position="262"/>
    </location>
</feature>
<organism evidence="7 8">
    <name type="scientific">Hydrogenophaga crocea</name>
    <dbReference type="NCBI Taxonomy" id="2716225"/>
    <lineage>
        <taxon>Bacteria</taxon>
        <taxon>Pseudomonadati</taxon>
        <taxon>Pseudomonadota</taxon>
        <taxon>Betaproteobacteria</taxon>
        <taxon>Burkholderiales</taxon>
        <taxon>Comamonadaceae</taxon>
        <taxon>Hydrogenophaga</taxon>
    </lineage>
</organism>
<feature type="domain" description="Sodium/calcium exchanger membrane region" evidence="6">
    <location>
        <begin position="3"/>
        <end position="142"/>
    </location>
</feature>
<accession>A0A6G8IP56</accession>
<dbReference type="InterPro" id="IPR004837">
    <property type="entry name" value="NaCa_Exmemb"/>
</dbReference>
<comment type="subcellular location">
    <subcellularLocation>
        <location evidence="1">Membrane</location>
        <topology evidence="1">Multi-pass membrane protein</topology>
    </subcellularLocation>
</comment>